<evidence type="ECO:0000313" key="3">
    <source>
        <dbReference type="Proteomes" id="UP000048926"/>
    </source>
</evidence>
<dbReference type="InterPro" id="IPR050508">
    <property type="entry name" value="Methyltransf_Superfamily"/>
</dbReference>
<dbReference type="SUPFAM" id="SSF53335">
    <property type="entry name" value="S-adenosyl-L-methionine-dependent methyltransferases"/>
    <property type="match status" value="1"/>
</dbReference>
<dbReference type="Proteomes" id="UP000048926">
    <property type="component" value="Unassembled WGS sequence"/>
</dbReference>
<protein>
    <submittedName>
        <fullName evidence="2">Demethylrebeccamycin-D-glucose O-methyltransferase</fullName>
        <ecNumber evidence="2">2.1.1.164</ecNumber>
    </submittedName>
</protein>
<dbReference type="InterPro" id="IPR013216">
    <property type="entry name" value="Methyltransf_11"/>
</dbReference>
<dbReference type="AlphaFoldDB" id="A0A0M6Y0F9"/>
<dbReference type="RefSeq" id="WP_082444462.1">
    <property type="nucleotide sequence ID" value="NZ_CXST01000001.1"/>
</dbReference>
<dbReference type="GO" id="GO:0102082">
    <property type="term" value="F:demethylrebeccamycin--D-glucose O-methyltransferase activity"/>
    <property type="evidence" value="ECO:0007669"/>
    <property type="project" value="UniProtKB-EC"/>
</dbReference>
<dbReference type="InterPro" id="IPR029063">
    <property type="entry name" value="SAM-dependent_MTases_sf"/>
</dbReference>
<dbReference type="Gene3D" id="3.40.50.150">
    <property type="entry name" value="Vaccinia Virus protein VP39"/>
    <property type="match status" value="1"/>
</dbReference>
<keyword evidence="2" id="KW-0489">Methyltransferase</keyword>
<dbReference type="OrthoDB" id="8153637at2"/>
<gene>
    <name evidence="2" type="primary">rebM_1</name>
    <name evidence="2" type="ORF">LAL4801_01489</name>
</gene>
<dbReference type="EC" id="2.1.1.164" evidence="2"/>
<keyword evidence="2" id="KW-0808">Transferase</keyword>
<dbReference type="EMBL" id="CXST01000001">
    <property type="protein sequence ID" value="CTQ43052.1"/>
    <property type="molecule type" value="Genomic_DNA"/>
</dbReference>
<accession>A0A0M6Y0F9</accession>
<dbReference type="CDD" id="cd02440">
    <property type="entry name" value="AdoMet_MTases"/>
    <property type="match status" value="1"/>
</dbReference>
<feature type="domain" description="Methyltransferase type 11" evidence="1">
    <location>
        <begin position="52"/>
        <end position="151"/>
    </location>
</feature>
<evidence type="ECO:0000259" key="1">
    <source>
        <dbReference type="Pfam" id="PF08241"/>
    </source>
</evidence>
<keyword evidence="3" id="KW-1185">Reference proteome</keyword>
<dbReference type="Pfam" id="PF08241">
    <property type="entry name" value="Methyltransf_11"/>
    <property type="match status" value="1"/>
</dbReference>
<dbReference type="GO" id="GO:0032259">
    <property type="term" value="P:methylation"/>
    <property type="evidence" value="ECO:0007669"/>
    <property type="project" value="UniProtKB-KW"/>
</dbReference>
<organism evidence="2 3">
    <name type="scientific">Roseibium aggregatum</name>
    <dbReference type="NCBI Taxonomy" id="187304"/>
    <lineage>
        <taxon>Bacteria</taxon>
        <taxon>Pseudomonadati</taxon>
        <taxon>Pseudomonadota</taxon>
        <taxon>Alphaproteobacteria</taxon>
        <taxon>Hyphomicrobiales</taxon>
        <taxon>Stappiaceae</taxon>
        <taxon>Roseibium</taxon>
    </lineage>
</organism>
<proteinExistence type="predicted"/>
<evidence type="ECO:0000313" key="2">
    <source>
        <dbReference type="EMBL" id="CTQ43052.1"/>
    </source>
</evidence>
<dbReference type="STRING" id="187304.B0E33_22750"/>
<dbReference type="PANTHER" id="PTHR42912">
    <property type="entry name" value="METHYLTRANSFERASE"/>
    <property type="match status" value="1"/>
</dbReference>
<name>A0A0M6Y0F9_9HYPH</name>
<dbReference type="GO" id="GO:0008757">
    <property type="term" value="F:S-adenosylmethionine-dependent methyltransferase activity"/>
    <property type="evidence" value="ECO:0007669"/>
    <property type="project" value="InterPro"/>
</dbReference>
<sequence length="267" mass="29590">MNDTSRSEEVQHHYATPRHLATRGSFQAKYATVSWFNWLIGHLNLQTKMDVLDVGCGPGWIWRSQADRLPNELRLSLIDSSPGMIEEVSANLATVEKIEVVSAKVADAIDLPNLDETFDAVLLLHVLYHVENPRLALHEARRVLRPGGQVFVSTNALENMSELHSIGAKAFGGRPVDPGAAMFSLDDAEQFVGELFDDVRRFDLTDTMTCTDPEDAVMFLLSCPPGISAPEAQQRHLAKLMREESDSLQGRLVTTRRNGLIVGTKAQ</sequence>
<dbReference type="PANTHER" id="PTHR42912:SF93">
    <property type="entry name" value="N6-ADENOSINE-METHYLTRANSFERASE TMT1A"/>
    <property type="match status" value="1"/>
</dbReference>
<reference evidence="3" key="1">
    <citation type="submission" date="2015-07" db="EMBL/GenBank/DDBJ databases">
        <authorList>
            <person name="Rodrigo-Torres Lidia"/>
            <person name="Arahal R.David."/>
        </authorList>
    </citation>
    <scope>NUCLEOTIDE SEQUENCE [LARGE SCALE GENOMIC DNA]</scope>
    <source>
        <strain evidence="3">CECT 4801</strain>
    </source>
</reference>